<comment type="subcellular location">
    <subcellularLocation>
        <location evidence="2">Membrane</location>
    </subcellularLocation>
</comment>
<evidence type="ECO:0000259" key="10">
    <source>
        <dbReference type="PROSITE" id="PS50112"/>
    </source>
</evidence>
<dbReference type="KEGG" id="txa:HQN79_01845"/>
<dbReference type="InterPro" id="IPR035919">
    <property type="entry name" value="EAL_sf"/>
</dbReference>
<dbReference type="FunFam" id="3.30.70.270:FF:000001">
    <property type="entry name" value="Diguanylate cyclase domain protein"/>
    <property type="match status" value="1"/>
</dbReference>
<dbReference type="Pfam" id="PF13426">
    <property type="entry name" value="PAS_9"/>
    <property type="match status" value="1"/>
</dbReference>
<dbReference type="EC" id="3.1.4.52" evidence="3"/>
<feature type="transmembrane region" description="Helical" evidence="9">
    <location>
        <begin position="18"/>
        <end position="35"/>
    </location>
</feature>
<dbReference type="CDD" id="cd01949">
    <property type="entry name" value="GGDEF"/>
    <property type="match status" value="1"/>
</dbReference>
<comment type="catalytic activity">
    <reaction evidence="8">
        <text>3',3'-c-di-GMP + H2O = 5'-phosphoguanylyl(3'-&gt;5')guanosine + H(+)</text>
        <dbReference type="Rhea" id="RHEA:24902"/>
        <dbReference type="ChEBI" id="CHEBI:15377"/>
        <dbReference type="ChEBI" id="CHEBI:15378"/>
        <dbReference type="ChEBI" id="CHEBI:58754"/>
        <dbReference type="ChEBI" id="CHEBI:58805"/>
        <dbReference type="EC" id="3.1.4.52"/>
    </reaction>
    <physiologicalReaction direction="left-to-right" evidence="8">
        <dbReference type="Rhea" id="RHEA:24903"/>
    </physiologicalReaction>
</comment>
<evidence type="ECO:0000259" key="11">
    <source>
        <dbReference type="PROSITE" id="PS50883"/>
    </source>
</evidence>
<dbReference type="EMBL" id="CP054020">
    <property type="protein sequence ID" value="QKI88404.1"/>
    <property type="molecule type" value="Genomic_DNA"/>
</dbReference>
<reference evidence="13 14" key="1">
    <citation type="submission" date="2020-05" db="EMBL/GenBank/DDBJ databases">
        <title>Thiomicrorhabdus sediminis sp.nov. and Thiomicrorhabdus xiamenensis sp.nov., novel sulfur-oxidizing bacteria isolated from coastal sediment.</title>
        <authorList>
            <person name="Liu X."/>
        </authorList>
    </citation>
    <scope>NUCLEOTIDE SEQUENCE [LARGE SCALE GENOMIC DNA]</scope>
    <source>
        <strain evidence="13 14">G2</strain>
    </source>
</reference>
<dbReference type="InterPro" id="IPR000160">
    <property type="entry name" value="GGDEF_dom"/>
</dbReference>
<feature type="domain" description="PAS" evidence="10">
    <location>
        <begin position="348"/>
        <end position="396"/>
    </location>
</feature>
<dbReference type="FunFam" id="3.20.20.450:FF:000001">
    <property type="entry name" value="Cyclic di-GMP phosphodiesterase yahA"/>
    <property type="match status" value="1"/>
</dbReference>
<gene>
    <name evidence="13" type="ORF">HQN79_01845</name>
</gene>
<keyword evidence="6 9" id="KW-1133">Transmembrane helix</keyword>
<organism evidence="13 14">
    <name type="scientific">Thiomicrorhabdus xiamenensis</name>
    <dbReference type="NCBI Taxonomy" id="2739063"/>
    <lineage>
        <taxon>Bacteria</taxon>
        <taxon>Pseudomonadati</taxon>
        <taxon>Pseudomonadota</taxon>
        <taxon>Gammaproteobacteria</taxon>
        <taxon>Thiotrichales</taxon>
        <taxon>Piscirickettsiaceae</taxon>
        <taxon>Thiomicrorhabdus</taxon>
    </lineage>
</organism>
<evidence type="ECO:0000256" key="2">
    <source>
        <dbReference type="ARBA" id="ARBA00004370"/>
    </source>
</evidence>
<dbReference type="SUPFAM" id="SSF55073">
    <property type="entry name" value="Nucleotide cyclase"/>
    <property type="match status" value="1"/>
</dbReference>
<sequence length="925" mass="106187">MNDRIGPFSTKLSKRQKLVWLLMPFWVIGFIFLHIEDQASEKRTAFLKEVQDIRQNYLIEEQKISSLIEAIAQQYSGQYIKSSHDISIFAQGLLNDYPYIEAMGLATYAKKTQLSSFEEKQKQLGFESFKIRPKGIFLQEKENASPYFLAINQVEPLTPDNASYIAEDLFSIPEIEKRFDSQVKENRTAIFWLEQTHPNKSLAVVTHPVYATEPTNIHQEDRSEWVTGAIVFLVNTHSALTKPIQKAFRDDAVEVSFRRVSDNYNTGWSWNSAKMEKPPTSYWKRFETVLVPSLSCHNCRITITNHLDWQEIDKQKAVIFGLISALIFILLSIATLSILNKTRILSEMHNRLQELLDSSQDAIIITDKFGIIKVWNPYAEELFGYTRREALQNSLVQLLFDRYTIKTVFGDSGTLLDLFITTSEHGHQNTKASKLEMSLLTRSGEKILAEISYSVLMINDEPEISLFIKDITNQRKTEKEIRQYAFYDSLTQLENRVYFKSQIEEQLAERPDQSFAILFMDLDGFKQVNDSLGHNIGDELLKVIAKRLTHNIKGVGDQSHICRFGGDEFVLMLRDADIYNISSIALRILNNIERTIKIDNHDLRVSASIGIAFYPQNGQSVDTLLRHADTAMYEAKAQGKNTFAIYQEQMSQHVSARLQMEKHLRNALSNNEMYLCYQPKMEITTGKIIGVEALLRWRNPELGLVPPNVFIPIAEETRIILPISHWVVDQTVKQLKSWRNTPFQDLSIAINISSSQFSAEGFITNLATKMQEADVPNRLLEIELTESTVMTNADTNIKLLRELRKLGFELAVDDFGTGYSSLSYLKRFPLSILKIDKSFIDGLPMDEEDISISEAILHLAHNLNVRVVAEGVETLKQLNFLEERQCEYIQGFVISKPLKSDDLEVWLTEHAENFYQSATYRALRN</sequence>
<dbReference type="PANTHER" id="PTHR44757">
    <property type="entry name" value="DIGUANYLATE CYCLASE DGCP"/>
    <property type="match status" value="1"/>
</dbReference>
<dbReference type="Pfam" id="PF03924">
    <property type="entry name" value="CHASE"/>
    <property type="match status" value="1"/>
</dbReference>
<dbReference type="InterPro" id="IPR000014">
    <property type="entry name" value="PAS"/>
</dbReference>
<dbReference type="InterPro" id="IPR052155">
    <property type="entry name" value="Biofilm_reg_signaling"/>
</dbReference>
<dbReference type="InterPro" id="IPR042240">
    <property type="entry name" value="CHASE_sf"/>
</dbReference>
<dbReference type="InterPro" id="IPR006189">
    <property type="entry name" value="CHASE_dom"/>
</dbReference>
<dbReference type="GO" id="GO:0071111">
    <property type="term" value="F:cyclic-guanylate-specific phosphodiesterase activity"/>
    <property type="evidence" value="ECO:0007669"/>
    <property type="project" value="UniProtKB-EC"/>
</dbReference>
<dbReference type="Pfam" id="PF00563">
    <property type="entry name" value="EAL"/>
    <property type="match status" value="1"/>
</dbReference>
<dbReference type="GO" id="GO:0071732">
    <property type="term" value="P:cellular response to nitric oxide"/>
    <property type="evidence" value="ECO:0007669"/>
    <property type="project" value="UniProtKB-ARBA"/>
</dbReference>
<dbReference type="InterPro" id="IPR043128">
    <property type="entry name" value="Rev_trsase/Diguanyl_cyclase"/>
</dbReference>
<dbReference type="CDD" id="cd00130">
    <property type="entry name" value="PAS"/>
    <property type="match status" value="1"/>
</dbReference>
<evidence type="ECO:0000256" key="8">
    <source>
        <dbReference type="ARBA" id="ARBA00051114"/>
    </source>
</evidence>
<feature type="domain" description="EAL" evidence="11">
    <location>
        <begin position="657"/>
        <end position="911"/>
    </location>
</feature>
<dbReference type="SMART" id="SM00091">
    <property type="entry name" value="PAS"/>
    <property type="match status" value="1"/>
</dbReference>
<dbReference type="RefSeq" id="WP_173284004.1">
    <property type="nucleotide sequence ID" value="NZ_CP054020.1"/>
</dbReference>
<proteinExistence type="predicted"/>
<dbReference type="Proteomes" id="UP000504724">
    <property type="component" value="Chromosome"/>
</dbReference>
<comment type="cofactor">
    <cofactor evidence="1">
        <name>Mg(2+)</name>
        <dbReference type="ChEBI" id="CHEBI:18420"/>
    </cofactor>
</comment>
<evidence type="ECO:0000256" key="3">
    <source>
        <dbReference type="ARBA" id="ARBA00012282"/>
    </source>
</evidence>
<dbReference type="GO" id="GO:0016020">
    <property type="term" value="C:membrane"/>
    <property type="evidence" value="ECO:0007669"/>
    <property type="project" value="UniProtKB-SubCell"/>
</dbReference>
<dbReference type="SUPFAM" id="SSF141868">
    <property type="entry name" value="EAL domain-like"/>
    <property type="match status" value="1"/>
</dbReference>
<keyword evidence="5 9" id="KW-0812">Transmembrane</keyword>
<evidence type="ECO:0000256" key="9">
    <source>
        <dbReference type="SAM" id="Phobius"/>
    </source>
</evidence>
<accession>A0A7D4SXJ8</accession>
<dbReference type="PROSITE" id="PS50883">
    <property type="entry name" value="EAL"/>
    <property type="match status" value="1"/>
</dbReference>
<dbReference type="PANTHER" id="PTHR44757:SF2">
    <property type="entry name" value="BIOFILM ARCHITECTURE MAINTENANCE PROTEIN MBAA"/>
    <property type="match status" value="1"/>
</dbReference>
<dbReference type="GO" id="GO:0007165">
    <property type="term" value="P:signal transduction"/>
    <property type="evidence" value="ECO:0007669"/>
    <property type="project" value="UniProtKB-ARBA"/>
</dbReference>
<evidence type="ECO:0000259" key="12">
    <source>
        <dbReference type="PROSITE" id="PS50887"/>
    </source>
</evidence>
<keyword evidence="14" id="KW-1185">Reference proteome</keyword>
<evidence type="ECO:0000256" key="6">
    <source>
        <dbReference type="ARBA" id="ARBA00022989"/>
    </source>
</evidence>
<dbReference type="PROSITE" id="PS50887">
    <property type="entry name" value="GGDEF"/>
    <property type="match status" value="1"/>
</dbReference>
<dbReference type="Gene3D" id="3.30.450.350">
    <property type="entry name" value="CHASE domain"/>
    <property type="match status" value="1"/>
</dbReference>
<evidence type="ECO:0000256" key="7">
    <source>
        <dbReference type="ARBA" id="ARBA00023136"/>
    </source>
</evidence>
<dbReference type="NCBIfam" id="TIGR00254">
    <property type="entry name" value="GGDEF"/>
    <property type="match status" value="1"/>
</dbReference>
<evidence type="ECO:0000313" key="13">
    <source>
        <dbReference type="EMBL" id="QKI88404.1"/>
    </source>
</evidence>
<dbReference type="CDD" id="cd01948">
    <property type="entry name" value="EAL"/>
    <property type="match status" value="1"/>
</dbReference>
<dbReference type="InterPro" id="IPR001633">
    <property type="entry name" value="EAL_dom"/>
</dbReference>
<dbReference type="InterPro" id="IPR029787">
    <property type="entry name" value="Nucleotide_cyclase"/>
</dbReference>
<dbReference type="NCBIfam" id="TIGR00229">
    <property type="entry name" value="sensory_box"/>
    <property type="match status" value="1"/>
</dbReference>
<dbReference type="SUPFAM" id="SSF55785">
    <property type="entry name" value="PYP-like sensor domain (PAS domain)"/>
    <property type="match status" value="1"/>
</dbReference>
<keyword evidence="7 9" id="KW-0472">Membrane</keyword>
<dbReference type="PROSITE" id="PS50112">
    <property type="entry name" value="PAS"/>
    <property type="match status" value="1"/>
</dbReference>
<protein>
    <recommendedName>
        <fullName evidence="3">cyclic-guanylate-specific phosphodiesterase</fullName>
        <ecNumber evidence="3">3.1.4.52</ecNumber>
    </recommendedName>
</protein>
<dbReference type="Pfam" id="PF00990">
    <property type="entry name" value="GGDEF"/>
    <property type="match status" value="1"/>
</dbReference>
<feature type="domain" description="GGDEF" evidence="12">
    <location>
        <begin position="513"/>
        <end position="648"/>
    </location>
</feature>
<dbReference type="Gene3D" id="3.30.70.270">
    <property type="match status" value="1"/>
</dbReference>
<evidence type="ECO:0000256" key="1">
    <source>
        <dbReference type="ARBA" id="ARBA00001946"/>
    </source>
</evidence>
<evidence type="ECO:0000256" key="5">
    <source>
        <dbReference type="ARBA" id="ARBA00022692"/>
    </source>
</evidence>
<dbReference type="Gene3D" id="3.20.20.450">
    <property type="entry name" value="EAL domain"/>
    <property type="match status" value="1"/>
</dbReference>
<evidence type="ECO:0000256" key="4">
    <source>
        <dbReference type="ARBA" id="ARBA00022636"/>
    </source>
</evidence>
<dbReference type="SMART" id="SM00267">
    <property type="entry name" value="GGDEF"/>
    <property type="match status" value="1"/>
</dbReference>
<name>A0A7D4SXJ8_9GAMM</name>
<keyword evidence="4" id="KW-0973">c-di-GMP</keyword>
<evidence type="ECO:0000313" key="14">
    <source>
        <dbReference type="Proteomes" id="UP000504724"/>
    </source>
</evidence>
<dbReference type="AlphaFoldDB" id="A0A7D4SXJ8"/>
<dbReference type="InterPro" id="IPR035965">
    <property type="entry name" value="PAS-like_dom_sf"/>
</dbReference>
<dbReference type="SMART" id="SM00052">
    <property type="entry name" value="EAL"/>
    <property type="match status" value="1"/>
</dbReference>
<dbReference type="Gene3D" id="3.30.450.20">
    <property type="entry name" value="PAS domain"/>
    <property type="match status" value="1"/>
</dbReference>
<feature type="transmembrane region" description="Helical" evidence="9">
    <location>
        <begin position="317"/>
        <end position="339"/>
    </location>
</feature>